<feature type="region of interest" description="Disordered" evidence="1">
    <location>
        <begin position="31"/>
        <end position="56"/>
    </location>
</feature>
<keyword evidence="3" id="KW-1185">Reference proteome</keyword>
<evidence type="ECO:0000256" key="1">
    <source>
        <dbReference type="SAM" id="MobiDB-lite"/>
    </source>
</evidence>
<dbReference type="EMBL" id="DUZY01000008">
    <property type="protein sequence ID" value="DAD49216.1"/>
    <property type="molecule type" value="Genomic_DNA"/>
</dbReference>
<gene>
    <name evidence="2" type="ORF">HUJ06_019153</name>
</gene>
<dbReference type="Proteomes" id="UP000607653">
    <property type="component" value="Unassembled WGS sequence"/>
</dbReference>
<organism evidence="2 3">
    <name type="scientific">Nelumbo nucifera</name>
    <name type="common">Sacred lotus</name>
    <dbReference type="NCBI Taxonomy" id="4432"/>
    <lineage>
        <taxon>Eukaryota</taxon>
        <taxon>Viridiplantae</taxon>
        <taxon>Streptophyta</taxon>
        <taxon>Embryophyta</taxon>
        <taxon>Tracheophyta</taxon>
        <taxon>Spermatophyta</taxon>
        <taxon>Magnoliopsida</taxon>
        <taxon>Proteales</taxon>
        <taxon>Nelumbonaceae</taxon>
        <taxon>Nelumbo</taxon>
    </lineage>
</organism>
<sequence>MDKKDDETGNLPPLRHRSITSLWFVIKAKHGKKTKKPEEVKEVQDEGEAKKKMTRSKSVLFPSCSHFDAERQRGDLTKTPQLKDLEVDYMMKHVEVNSMYVPPFIFEPSGMFL</sequence>
<proteinExistence type="predicted"/>
<protein>
    <submittedName>
        <fullName evidence="2">Uncharacterized protein</fullName>
    </submittedName>
</protein>
<accession>A0A823A2U0</accession>
<reference evidence="2 3" key="1">
    <citation type="journal article" date="2020" name="Mol. Biol. Evol.">
        <title>Distinct Expression and Methylation Patterns for Genes with Different Fates following a Single Whole-Genome Duplication in Flowering Plants.</title>
        <authorList>
            <person name="Shi T."/>
            <person name="Rahmani R.S."/>
            <person name="Gugger P.F."/>
            <person name="Wang M."/>
            <person name="Li H."/>
            <person name="Zhang Y."/>
            <person name="Li Z."/>
            <person name="Wang Q."/>
            <person name="Van de Peer Y."/>
            <person name="Marchal K."/>
            <person name="Chen J."/>
        </authorList>
    </citation>
    <scope>NUCLEOTIDE SEQUENCE [LARGE SCALE GENOMIC DNA]</scope>
    <source>
        <tissue evidence="2">Leaf</tissue>
    </source>
</reference>
<comment type="caution">
    <text evidence="2">The sequence shown here is derived from an EMBL/GenBank/DDBJ whole genome shotgun (WGS) entry which is preliminary data.</text>
</comment>
<evidence type="ECO:0000313" key="3">
    <source>
        <dbReference type="Proteomes" id="UP000607653"/>
    </source>
</evidence>
<dbReference type="AlphaFoldDB" id="A0A823A2U0"/>
<feature type="compositionally biased region" description="Basic and acidic residues" evidence="1">
    <location>
        <begin position="36"/>
        <end position="51"/>
    </location>
</feature>
<name>A0A823A2U0_NELNU</name>
<evidence type="ECO:0000313" key="2">
    <source>
        <dbReference type="EMBL" id="DAD49216.1"/>
    </source>
</evidence>